<dbReference type="Proteomes" id="UP000886043">
    <property type="component" value="Unassembled WGS sequence"/>
</dbReference>
<dbReference type="GO" id="GO:0005737">
    <property type="term" value="C:cytoplasm"/>
    <property type="evidence" value="ECO:0007669"/>
    <property type="project" value="UniProtKB-SubCell"/>
</dbReference>
<evidence type="ECO:0000256" key="9">
    <source>
        <dbReference type="ARBA" id="ARBA00042745"/>
    </source>
</evidence>
<name>A0A7C3GS61_9BACT</name>
<feature type="binding site" evidence="11">
    <location>
        <position position="53"/>
    </location>
    <ligand>
        <name>S-adenosyl-L-methionine</name>
        <dbReference type="ChEBI" id="CHEBI:59789"/>
    </ligand>
</feature>
<dbReference type="AlphaFoldDB" id="A0A7C3GS61"/>
<evidence type="ECO:0000259" key="13">
    <source>
        <dbReference type="Pfam" id="PF01728"/>
    </source>
</evidence>
<comment type="function">
    <text evidence="5 11">Specifically methylates the uridine in position 2552 of 23S rRNA at the 2'-O position of the ribose in the fully assembled 50S ribosomal subunit.</text>
</comment>
<dbReference type="CDD" id="cd02440">
    <property type="entry name" value="AdoMet_MTases"/>
    <property type="match status" value="1"/>
</dbReference>
<comment type="catalytic activity">
    <reaction evidence="10 11">
        <text>uridine(2552) in 23S rRNA + S-adenosyl-L-methionine = 2'-O-methyluridine(2552) in 23S rRNA + S-adenosyl-L-homocysteine + H(+)</text>
        <dbReference type="Rhea" id="RHEA:42720"/>
        <dbReference type="Rhea" id="RHEA-COMP:10202"/>
        <dbReference type="Rhea" id="RHEA-COMP:10203"/>
        <dbReference type="ChEBI" id="CHEBI:15378"/>
        <dbReference type="ChEBI" id="CHEBI:57856"/>
        <dbReference type="ChEBI" id="CHEBI:59789"/>
        <dbReference type="ChEBI" id="CHEBI:65315"/>
        <dbReference type="ChEBI" id="CHEBI:74478"/>
        <dbReference type="EC" id="2.1.1.166"/>
    </reaction>
</comment>
<dbReference type="SUPFAM" id="SSF53335">
    <property type="entry name" value="S-adenosyl-L-methionine-dependent methyltransferases"/>
    <property type="match status" value="1"/>
</dbReference>
<keyword evidence="3 11" id="KW-0808">Transferase</keyword>
<evidence type="ECO:0000256" key="5">
    <source>
        <dbReference type="ARBA" id="ARBA00037569"/>
    </source>
</evidence>
<evidence type="ECO:0000256" key="12">
    <source>
        <dbReference type="PIRSR" id="PIRSR005461-1"/>
    </source>
</evidence>
<dbReference type="PIRSF" id="PIRSF005461">
    <property type="entry name" value="23S_rRNA_mtase"/>
    <property type="match status" value="1"/>
</dbReference>
<dbReference type="Gene3D" id="3.40.50.150">
    <property type="entry name" value="Vaccinia Virus protein VP39"/>
    <property type="match status" value="1"/>
</dbReference>
<evidence type="ECO:0000313" key="14">
    <source>
        <dbReference type="EMBL" id="HFC97302.1"/>
    </source>
</evidence>
<sequence>MAKGKNPWADHYTRKAREEGFAARSVYKLREAQEKYRLLRPGDRVLDLGCAPGAWSQYALRIVGPRGLVVGVDLSPVKLSAPNFVFLQRDVFELRPEELRALAPEGFQVILSDMAPKTTGDRSGDHFRSLALARRALELARELLLPGGYFMIKVFEGERFPLFRKEVEEYAQQKVRIFRPKSTRSRSREIFLIGQRKN</sequence>
<feature type="binding site" evidence="11">
    <location>
        <position position="90"/>
    </location>
    <ligand>
        <name>S-adenosyl-L-methionine</name>
        <dbReference type="ChEBI" id="CHEBI:59789"/>
    </ligand>
</feature>
<evidence type="ECO:0000256" key="10">
    <source>
        <dbReference type="ARBA" id="ARBA00048970"/>
    </source>
</evidence>
<comment type="caution">
    <text evidence="14">The sequence shown here is derived from an EMBL/GenBank/DDBJ whole genome shotgun (WGS) entry which is preliminary data.</text>
</comment>
<feature type="domain" description="Ribosomal RNA methyltransferase FtsJ" evidence="13">
    <location>
        <begin position="22"/>
        <end position="197"/>
    </location>
</feature>
<dbReference type="PANTHER" id="PTHR10920">
    <property type="entry name" value="RIBOSOMAL RNA METHYLTRANSFERASE"/>
    <property type="match status" value="1"/>
</dbReference>
<evidence type="ECO:0000256" key="1">
    <source>
        <dbReference type="ARBA" id="ARBA00022552"/>
    </source>
</evidence>
<keyword evidence="2 11" id="KW-0489">Methyltransferase</keyword>
<protein>
    <recommendedName>
        <fullName evidence="7 11">Ribosomal RNA large subunit methyltransferase E</fullName>
        <ecNumber evidence="6 11">2.1.1.166</ecNumber>
    </recommendedName>
    <alternativeName>
        <fullName evidence="9 11">23S rRNA Um2552 methyltransferase</fullName>
    </alternativeName>
    <alternativeName>
        <fullName evidence="8 11">rRNA (uridine-2'-O-)-methyltransferase</fullName>
    </alternativeName>
</protein>
<keyword evidence="4 11" id="KW-0949">S-adenosyl-L-methionine</keyword>
<dbReference type="InterPro" id="IPR015507">
    <property type="entry name" value="rRNA-MeTfrase_E"/>
</dbReference>
<accession>A0A7C3GS61</accession>
<dbReference type="GO" id="GO:0008650">
    <property type="term" value="F:rRNA (uridine-2'-O-)-methyltransferase activity"/>
    <property type="evidence" value="ECO:0007669"/>
    <property type="project" value="UniProtKB-UniRule"/>
</dbReference>
<reference evidence="14" key="1">
    <citation type="journal article" date="2020" name="mSystems">
        <title>Genome- and Community-Level Interaction Insights into Carbon Utilization and Element Cycling Functions of Hydrothermarchaeota in Hydrothermal Sediment.</title>
        <authorList>
            <person name="Zhou Z."/>
            <person name="Liu Y."/>
            <person name="Xu W."/>
            <person name="Pan J."/>
            <person name="Luo Z.H."/>
            <person name="Li M."/>
        </authorList>
    </citation>
    <scope>NUCLEOTIDE SEQUENCE [LARGE SCALE GENOMIC DNA]</scope>
    <source>
        <strain evidence="14">HyVt-483</strain>
    </source>
</reference>
<dbReference type="PANTHER" id="PTHR10920:SF18">
    <property type="entry name" value="RRNA METHYLTRANSFERASE 2, MITOCHONDRIAL"/>
    <property type="match status" value="1"/>
</dbReference>
<evidence type="ECO:0000256" key="7">
    <source>
        <dbReference type="ARBA" id="ARBA00041129"/>
    </source>
</evidence>
<evidence type="ECO:0000256" key="4">
    <source>
        <dbReference type="ARBA" id="ARBA00022691"/>
    </source>
</evidence>
<proteinExistence type="inferred from homology"/>
<feature type="binding site" evidence="11">
    <location>
        <position position="73"/>
    </location>
    <ligand>
        <name>S-adenosyl-L-methionine</name>
        <dbReference type="ChEBI" id="CHEBI:59789"/>
    </ligand>
</feature>
<keyword evidence="1 11" id="KW-0698">rRNA processing</keyword>
<gene>
    <name evidence="11" type="primary">rlmE</name>
    <name evidence="11" type="synonym">ftsJ</name>
    <name evidence="11" type="synonym">rrmJ</name>
    <name evidence="14" type="ORF">ENJ40_02425</name>
</gene>
<evidence type="ECO:0000256" key="3">
    <source>
        <dbReference type="ARBA" id="ARBA00022679"/>
    </source>
</evidence>
<evidence type="ECO:0000256" key="11">
    <source>
        <dbReference type="HAMAP-Rule" id="MF_01547"/>
    </source>
</evidence>
<comment type="subcellular location">
    <subcellularLocation>
        <location evidence="11">Cytoplasm</location>
    </subcellularLocation>
</comment>
<feature type="binding site" evidence="11">
    <location>
        <position position="113"/>
    </location>
    <ligand>
        <name>S-adenosyl-L-methionine</name>
        <dbReference type="ChEBI" id="CHEBI:59789"/>
    </ligand>
</feature>
<dbReference type="InterPro" id="IPR050082">
    <property type="entry name" value="RNA_methyltr_RlmE"/>
</dbReference>
<dbReference type="InterPro" id="IPR029063">
    <property type="entry name" value="SAM-dependent_MTases_sf"/>
</dbReference>
<comment type="similarity">
    <text evidence="11">Belongs to the class I-like SAM-binding methyltransferase superfamily. RNA methyltransferase RlmE family.</text>
</comment>
<dbReference type="EMBL" id="DRMH01000022">
    <property type="protein sequence ID" value="HFC97302.1"/>
    <property type="molecule type" value="Genomic_DNA"/>
</dbReference>
<evidence type="ECO:0000256" key="2">
    <source>
        <dbReference type="ARBA" id="ARBA00022603"/>
    </source>
</evidence>
<keyword evidence="11" id="KW-0963">Cytoplasm</keyword>
<dbReference type="HAMAP" id="MF_01547">
    <property type="entry name" value="RNA_methyltr_E"/>
    <property type="match status" value="1"/>
</dbReference>
<feature type="binding site" evidence="11">
    <location>
        <position position="55"/>
    </location>
    <ligand>
        <name>S-adenosyl-L-methionine</name>
        <dbReference type="ChEBI" id="CHEBI:59789"/>
    </ligand>
</feature>
<evidence type="ECO:0000256" key="8">
    <source>
        <dbReference type="ARBA" id="ARBA00041995"/>
    </source>
</evidence>
<organism evidence="14">
    <name type="scientific">Thermosulfurimonas dismutans</name>
    <dbReference type="NCBI Taxonomy" id="999894"/>
    <lineage>
        <taxon>Bacteria</taxon>
        <taxon>Pseudomonadati</taxon>
        <taxon>Thermodesulfobacteriota</taxon>
        <taxon>Thermodesulfobacteria</taxon>
        <taxon>Thermodesulfobacteriales</taxon>
        <taxon>Thermodesulfobacteriaceae</taxon>
        <taxon>Thermosulfurimonas</taxon>
    </lineage>
</organism>
<feature type="active site" description="Proton acceptor" evidence="11 12">
    <location>
        <position position="153"/>
    </location>
</feature>
<dbReference type="Pfam" id="PF01728">
    <property type="entry name" value="FtsJ"/>
    <property type="match status" value="1"/>
</dbReference>
<dbReference type="InterPro" id="IPR002877">
    <property type="entry name" value="RNA_MeTrfase_FtsJ_dom"/>
</dbReference>
<dbReference type="EC" id="2.1.1.166" evidence="6 11"/>
<evidence type="ECO:0000256" key="6">
    <source>
        <dbReference type="ARBA" id="ARBA00038861"/>
    </source>
</evidence>